<keyword evidence="6" id="KW-1185">Reference proteome</keyword>
<dbReference type="InterPro" id="IPR044946">
    <property type="entry name" value="Restrct_endonuc_typeI_TRD_sf"/>
</dbReference>
<sequence length="256" mass="29373">LLEEMAQITYEEWFVRMKFPGHETVKIDYKTGLPENWREQSLGDFITIKHGFAYKGEYFTDSESNRVLLTPGNFKIGGGLKLDKLKYYDNDAESPTDYELCKHDLLVTMTDLSKMADTLGYPLLVPGSSDKVFLHNQRLGKILSLPNKPFPKYFYYMLFKEERYRGFVVGSASGATVKHTSPSKILSFKIHCPALDGELVLQFNKQLEPIFEIIDHLQQQNALLREARDILLPRLMTGMIDVDKVEVPEALLERVA</sequence>
<keyword evidence="2" id="KW-0680">Restriction system</keyword>
<accession>A0ABU6CYC8</accession>
<proteinExistence type="inferred from homology"/>
<reference evidence="6" key="1">
    <citation type="submission" date="2023-07" db="EMBL/GenBank/DDBJ databases">
        <title>The carbon used by Thiothrix.</title>
        <authorList>
            <person name="Chen L."/>
        </authorList>
    </citation>
    <scope>NUCLEOTIDE SEQUENCE [LARGE SCALE GENOMIC DNA]</scope>
</reference>
<dbReference type="CDD" id="cd17278">
    <property type="entry name" value="RMtype1_S_LdeBORF1052P-TRD2-CR2"/>
    <property type="match status" value="1"/>
</dbReference>
<name>A0ABU6CYC8_9GAMM</name>
<protein>
    <submittedName>
        <fullName evidence="5">Restriction endonuclease subunit S</fullName>
        <ecNumber evidence="5">3.1.21.-</ecNumber>
    </submittedName>
</protein>
<evidence type="ECO:0000256" key="2">
    <source>
        <dbReference type="ARBA" id="ARBA00022747"/>
    </source>
</evidence>
<dbReference type="PANTHER" id="PTHR30408:SF13">
    <property type="entry name" value="TYPE I RESTRICTION ENZYME HINDI SPECIFICITY SUBUNIT"/>
    <property type="match status" value="1"/>
</dbReference>
<keyword evidence="5" id="KW-0540">Nuclease</keyword>
<dbReference type="EMBL" id="JAYMYJ010000112">
    <property type="protein sequence ID" value="MEB4591840.1"/>
    <property type="molecule type" value="Genomic_DNA"/>
</dbReference>
<keyword evidence="5" id="KW-0378">Hydrolase</keyword>
<dbReference type="InterPro" id="IPR052021">
    <property type="entry name" value="Type-I_RS_S_subunit"/>
</dbReference>
<dbReference type="GO" id="GO:0016787">
    <property type="term" value="F:hydrolase activity"/>
    <property type="evidence" value="ECO:0007669"/>
    <property type="project" value="UniProtKB-KW"/>
</dbReference>
<dbReference type="Proteomes" id="UP001308005">
    <property type="component" value="Unassembled WGS sequence"/>
</dbReference>
<evidence type="ECO:0000256" key="1">
    <source>
        <dbReference type="ARBA" id="ARBA00010923"/>
    </source>
</evidence>
<evidence type="ECO:0000313" key="5">
    <source>
        <dbReference type="EMBL" id="MEB4591840.1"/>
    </source>
</evidence>
<gene>
    <name evidence="5" type="ORF">VSS37_12680</name>
</gene>
<dbReference type="Pfam" id="PF01420">
    <property type="entry name" value="Methylase_S"/>
    <property type="match status" value="1"/>
</dbReference>
<dbReference type="PANTHER" id="PTHR30408">
    <property type="entry name" value="TYPE-1 RESTRICTION ENZYME ECOKI SPECIFICITY PROTEIN"/>
    <property type="match status" value="1"/>
</dbReference>
<evidence type="ECO:0000256" key="3">
    <source>
        <dbReference type="ARBA" id="ARBA00023125"/>
    </source>
</evidence>
<keyword evidence="5" id="KW-0255">Endonuclease</keyword>
<comment type="caution">
    <text evidence="5">The sequence shown here is derived from an EMBL/GenBank/DDBJ whole genome shotgun (WGS) entry which is preliminary data.</text>
</comment>
<evidence type="ECO:0000313" key="6">
    <source>
        <dbReference type="Proteomes" id="UP001308005"/>
    </source>
</evidence>
<keyword evidence="3" id="KW-0238">DNA-binding</keyword>
<comment type="similarity">
    <text evidence="1">Belongs to the type-I restriction system S methylase family.</text>
</comment>
<dbReference type="InterPro" id="IPR000055">
    <property type="entry name" value="Restrct_endonuc_typeI_TRD"/>
</dbReference>
<dbReference type="RefSeq" id="WP_324695754.1">
    <property type="nucleotide sequence ID" value="NZ_JAYMYJ010000112.1"/>
</dbReference>
<feature type="non-terminal residue" evidence="5">
    <location>
        <position position="1"/>
    </location>
</feature>
<dbReference type="EC" id="3.1.21.-" evidence="5"/>
<organism evidence="5 6">
    <name type="scientific">Candidatus Thiothrix phosphatis</name>
    <dbReference type="NCBI Taxonomy" id="3112415"/>
    <lineage>
        <taxon>Bacteria</taxon>
        <taxon>Pseudomonadati</taxon>
        <taxon>Pseudomonadota</taxon>
        <taxon>Gammaproteobacteria</taxon>
        <taxon>Thiotrichales</taxon>
        <taxon>Thiotrichaceae</taxon>
        <taxon>Thiothrix</taxon>
    </lineage>
</organism>
<dbReference type="SUPFAM" id="SSF116734">
    <property type="entry name" value="DNA methylase specificity domain"/>
    <property type="match status" value="1"/>
</dbReference>
<dbReference type="Gene3D" id="3.90.220.20">
    <property type="entry name" value="DNA methylase specificity domains"/>
    <property type="match status" value="1"/>
</dbReference>
<evidence type="ECO:0000259" key="4">
    <source>
        <dbReference type="Pfam" id="PF01420"/>
    </source>
</evidence>
<dbReference type="GO" id="GO:0004519">
    <property type="term" value="F:endonuclease activity"/>
    <property type="evidence" value="ECO:0007669"/>
    <property type="project" value="UniProtKB-KW"/>
</dbReference>
<feature type="domain" description="Type I restriction modification DNA specificity" evidence="4">
    <location>
        <begin position="34"/>
        <end position="224"/>
    </location>
</feature>